<organism evidence="2 3">
    <name type="scientific">Mycolicibacillus parakoreensis</name>
    <dbReference type="NCBI Taxonomy" id="1069221"/>
    <lineage>
        <taxon>Bacteria</taxon>
        <taxon>Bacillati</taxon>
        <taxon>Actinomycetota</taxon>
        <taxon>Actinomycetes</taxon>
        <taxon>Mycobacteriales</taxon>
        <taxon>Mycobacteriaceae</taxon>
        <taxon>Mycolicibacillus</taxon>
    </lineage>
</organism>
<dbReference type="Gene3D" id="3.40.50.1820">
    <property type="entry name" value="alpha/beta hydrolase"/>
    <property type="match status" value="1"/>
</dbReference>
<dbReference type="InterPro" id="IPR026555">
    <property type="entry name" value="NSL3/Tex30"/>
</dbReference>
<feature type="domain" description="KANL3/Tex30 alpha/beta hydrolase-like" evidence="1">
    <location>
        <begin position="20"/>
        <end position="189"/>
    </location>
</feature>
<dbReference type="InterPro" id="IPR046879">
    <property type="entry name" value="KANL3/Tex30_Abhydrolase"/>
</dbReference>
<proteinExistence type="predicted"/>
<gene>
    <name evidence="2" type="ORF">MIU77_16540</name>
</gene>
<sequence>MSLADIDAVAHRPAGEPAGVVALTHGAGGDRDAPLLTRVCAAWAAHGWLAIRYNLPFRRRRPSGPPSGSAAVDRDGIRAALTWARTQTDGPLIAGGHSYGGRMTSMVAAEGGAPLDVLSLLSYPLHPPGRPQRARTAHLGAITVPTVFVHGGRDPFGGLDELRAAAALIAARTELVEIADARHDLASRTLDVAALAVSAARRLAAGPPGQPAGS</sequence>
<keyword evidence="2" id="KW-0378">Hydrolase</keyword>
<dbReference type="Pfam" id="PF20408">
    <property type="entry name" value="Abhydrolase_11"/>
    <property type="match status" value="1"/>
</dbReference>
<protein>
    <submittedName>
        <fullName evidence="2">Alpha/beta hydrolase</fullName>
    </submittedName>
</protein>
<dbReference type="PANTHER" id="PTHR13136">
    <property type="entry name" value="TESTIS DEVELOPMENT PROTEIN PRTD"/>
    <property type="match status" value="1"/>
</dbReference>
<dbReference type="GO" id="GO:0016787">
    <property type="term" value="F:hydrolase activity"/>
    <property type="evidence" value="ECO:0007669"/>
    <property type="project" value="UniProtKB-KW"/>
</dbReference>
<dbReference type="InterPro" id="IPR029058">
    <property type="entry name" value="AB_hydrolase_fold"/>
</dbReference>
<dbReference type="SUPFAM" id="SSF53474">
    <property type="entry name" value="alpha/beta-Hydrolases"/>
    <property type="match status" value="1"/>
</dbReference>
<reference evidence="2" key="1">
    <citation type="submission" date="2022-08" db="EMBL/GenBank/DDBJ databases">
        <title>Complete genome sequence of 14 non-tuberculosis mycobacteria type-strains.</title>
        <authorList>
            <person name="Igarashi Y."/>
            <person name="Osugi A."/>
            <person name="Mitarai S."/>
        </authorList>
    </citation>
    <scope>NUCLEOTIDE SEQUENCE</scope>
    <source>
        <strain evidence="2">DSM 45575</strain>
    </source>
</reference>
<dbReference type="RefSeq" id="WP_240170696.1">
    <property type="nucleotide sequence ID" value="NZ_CP092365.1"/>
</dbReference>
<dbReference type="PANTHER" id="PTHR13136:SF11">
    <property type="entry name" value="TESTIS-EXPRESSED PROTEIN 30"/>
    <property type="match status" value="1"/>
</dbReference>
<accession>A0ABY3U0M3</accession>
<evidence type="ECO:0000259" key="1">
    <source>
        <dbReference type="Pfam" id="PF20408"/>
    </source>
</evidence>
<dbReference type="EMBL" id="CP092365">
    <property type="protein sequence ID" value="ULN52423.1"/>
    <property type="molecule type" value="Genomic_DNA"/>
</dbReference>
<evidence type="ECO:0000313" key="2">
    <source>
        <dbReference type="EMBL" id="ULN52423.1"/>
    </source>
</evidence>
<dbReference type="Proteomes" id="UP001055200">
    <property type="component" value="Chromosome"/>
</dbReference>
<keyword evidence="3" id="KW-1185">Reference proteome</keyword>
<name>A0ABY3U0M3_9MYCO</name>
<evidence type="ECO:0000313" key="3">
    <source>
        <dbReference type="Proteomes" id="UP001055200"/>
    </source>
</evidence>